<organism evidence="1 2">
    <name type="scientific">Tectimicrobiota bacterium</name>
    <dbReference type="NCBI Taxonomy" id="2528274"/>
    <lineage>
        <taxon>Bacteria</taxon>
        <taxon>Pseudomonadati</taxon>
        <taxon>Nitrospinota/Tectimicrobiota group</taxon>
        <taxon>Candidatus Tectimicrobiota</taxon>
    </lineage>
</organism>
<evidence type="ECO:0000313" key="2">
    <source>
        <dbReference type="Proteomes" id="UP000741360"/>
    </source>
</evidence>
<protein>
    <submittedName>
        <fullName evidence="1">Uncharacterized protein</fullName>
    </submittedName>
</protein>
<dbReference type="Proteomes" id="UP000741360">
    <property type="component" value="Unassembled WGS sequence"/>
</dbReference>
<accession>A0A932GS43</accession>
<proteinExistence type="predicted"/>
<comment type="caution">
    <text evidence="1">The sequence shown here is derived from an EMBL/GenBank/DDBJ whole genome shotgun (WGS) entry which is preliminary data.</text>
</comment>
<dbReference type="EMBL" id="JACPSX010000264">
    <property type="protein sequence ID" value="MBI3016109.1"/>
    <property type="molecule type" value="Genomic_DNA"/>
</dbReference>
<name>A0A932GS43_UNCTE</name>
<gene>
    <name evidence="1" type="ORF">HYY65_13850</name>
</gene>
<reference evidence="1" key="1">
    <citation type="submission" date="2020-07" db="EMBL/GenBank/DDBJ databases">
        <title>Huge and variable diversity of episymbiotic CPR bacteria and DPANN archaea in groundwater ecosystems.</title>
        <authorList>
            <person name="He C.Y."/>
            <person name="Keren R."/>
            <person name="Whittaker M."/>
            <person name="Farag I.F."/>
            <person name="Doudna J."/>
            <person name="Cate J.H.D."/>
            <person name="Banfield J.F."/>
        </authorList>
    </citation>
    <scope>NUCLEOTIDE SEQUENCE</scope>
    <source>
        <strain evidence="1">NC_groundwater_717_Ag_S-0.2um_59_8</strain>
    </source>
</reference>
<sequence>MTIVKTLSGAVQHQDVRHALKEMIAEVRKSYDTVVDTIGPLYQMNTPQKFTKHFPETRAAYKKVFLKTDGLVRTHCHVVRDKMLFLQKRKGWMGNLPLLRKSYARLKGLCAEWLVNDNDLVEEMKEFLRLVNRFMDDINRRQKKSTTTAIAELQSGLQQIEDDFLSIKSKLDDLDVIGKAL</sequence>
<evidence type="ECO:0000313" key="1">
    <source>
        <dbReference type="EMBL" id="MBI3016109.1"/>
    </source>
</evidence>
<dbReference type="AlphaFoldDB" id="A0A932GS43"/>